<keyword evidence="6" id="KW-0479">Metal-binding</keyword>
<evidence type="ECO:0000256" key="2">
    <source>
        <dbReference type="ARBA" id="ARBA00007342"/>
    </source>
</evidence>
<dbReference type="EMBL" id="LK932972">
    <property type="protein sequence ID" value="CDT10323.1"/>
    <property type="molecule type" value="Genomic_DNA"/>
</dbReference>
<comment type="cofactor">
    <cofactor evidence="1">
        <name>Zn(2+)</name>
        <dbReference type="ChEBI" id="CHEBI:29105"/>
    </cofactor>
</comment>
<name>A0A069AG65_CLODI</name>
<evidence type="ECO:0000256" key="5">
    <source>
        <dbReference type="ARBA" id="ARBA00022679"/>
    </source>
</evidence>
<dbReference type="PIRSF" id="PIRSF010130">
    <property type="entry name" value="PduL"/>
    <property type="match status" value="1"/>
</dbReference>
<evidence type="ECO:0000256" key="8">
    <source>
        <dbReference type="ARBA" id="ARBA00023315"/>
    </source>
</evidence>
<comment type="pathway">
    <text evidence="10">Polyol metabolism; 1,2-propanediol degradation.</text>
</comment>
<evidence type="ECO:0000256" key="6">
    <source>
        <dbReference type="ARBA" id="ARBA00022723"/>
    </source>
</evidence>
<evidence type="ECO:0000256" key="7">
    <source>
        <dbReference type="ARBA" id="ARBA00022833"/>
    </source>
</evidence>
<dbReference type="GO" id="GO:0046872">
    <property type="term" value="F:metal ion binding"/>
    <property type="evidence" value="ECO:0007669"/>
    <property type="project" value="UniProtKB-KW"/>
</dbReference>
<comment type="similarity">
    <text evidence="2 10">Belongs to the PduL family.</text>
</comment>
<evidence type="ECO:0000313" key="13">
    <source>
        <dbReference type="EMBL" id="CDT10323.1"/>
    </source>
</evidence>
<evidence type="ECO:0000256" key="3">
    <source>
        <dbReference type="ARBA" id="ARBA00012206"/>
    </source>
</evidence>
<evidence type="ECO:0000256" key="1">
    <source>
        <dbReference type="ARBA" id="ARBA00001947"/>
    </source>
</evidence>
<dbReference type="Pfam" id="PF06130">
    <property type="entry name" value="PTAC"/>
    <property type="match status" value="1"/>
</dbReference>
<protein>
    <recommendedName>
        <fullName evidence="4 10">Phosphate propanoyltransferase</fullName>
        <ecNumber evidence="3 10">2.3.1.222</ecNumber>
    </recommendedName>
</protein>
<keyword evidence="5 10" id="KW-0808">Transferase</keyword>
<keyword evidence="7" id="KW-0862">Zinc</keyword>
<dbReference type="EMBL" id="LK932401">
    <property type="protein sequence ID" value="CDS87146.1"/>
    <property type="molecule type" value="Genomic_DNA"/>
</dbReference>
<evidence type="ECO:0000256" key="4">
    <source>
        <dbReference type="ARBA" id="ARBA00020837"/>
    </source>
</evidence>
<dbReference type="EC" id="2.3.1.222" evidence="3 10"/>
<dbReference type="GO" id="GO:0051144">
    <property type="term" value="P:1,2-propanediol catabolic process"/>
    <property type="evidence" value="ECO:0007669"/>
    <property type="project" value="UniProtKB-UniPathway"/>
</dbReference>
<dbReference type="InterPro" id="IPR008300">
    <property type="entry name" value="PTAC"/>
</dbReference>
<organism evidence="11">
    <name type="scientific">Clostridioides difficile</name>
    <name type="common">Peptoclostridium difficile</name>
    <dbReference type="NCBI Taxonomy" id="1496"/>
    <lineage>
        <taxon>Bacteria</taxon>
        <taxon>Bacillati</taxon>
        <taxon>Bacillota</taxon>
        <taxon>Clostridia</taxon>
        <taxon>Peptostreptococcales</taxon>
        <taxon>Peptostreptococcaceae</taxon>
        <taxon>Clostridioides</taxon>
    </lineage>
</organism>
<dbReference type="PANTHER" id="PTHR39453:SF1">
    <property type="entry name" value="PHOSPHATE PROPANOYLTRANSFERASE"/>
    <property type="match status" value="1"/>
</dbReference>
<dbReference type="UniPathway" id="UPA00621"/>
<dbReference type="EMBL" id="LK932517">
    <property type="protein sequence ID" value="CDS87832.1"/>
    <property type="molecule type" value="Genomic_DNA"/>
</dbReference>
<accession>A0A069AG65</accession>
<comment type="function">
    <text evidence="10">Involved in 1,2-propanediol (1,2-PD) degradation by catalyzing the conversion of propanoyl-CoA to propanoyl-phosphate.</text>
</comment>
<sequence length="213" mass="23676">MEDIMENLLNEIVEEVITRVKKEAFIEVEASGRHVHLSREDVDKLFGEGYTLTKLKDLSQPGQYACKERVTITGPKGSIKNVVVLGPCRNETQVEISLTDGSTLGLKAPIKQSGDLEGTLSIKISTQYGEVELDKGLMVAKRHIHMTPKDAEKFNVCDKEIVEAKVMGQRPLTFDDVVIRVSDSFKTYMHIDYDEANACGYSKGTVAKIIKKA</sequence>
<gene>
    <name evidence="11" type="primary">pduL</name>
    <name evidence="13" type="ORF">BN1095_310078</name>
    <name evidence="12" type="ORF">BN1096_630056</name>
    <name evidence="11" type="ORF">BN1097_620054</name>
</gene>
<dbReference type="AlphaFoldDB" id="A0A069AG65"/>
<reference evidence="11" key="1">
    <citation type="submission" date="2014-07" db="EMBL/GenBank/DDBJ databases">
        <authorList>
            <person name="Monot Marc"/>
        </authorList>
    </citation>
    <scope>NUCLEOTIDE SEQUENCE</scope>
    <source>
        <strain evidence="13">7032989</strain>
        <strain evidence="11">7032994</strain>
    </source>
</reference>
<dbReference type="GO" id="GO:0016747">
    <property type="term" value="F:acyltransferase activity, transferring groups other than amino-acyl groups"/>
    <property type="evidence" value="ECO:0007669"/>
    <property type="project" value="InterPro"/>
</dbReference>
<evidence type="ECO:0000256" key="9">
    <source>
        <dbReference type="ARBA" id="ARBA00047589"/>
    </source>
</evidence>
<proteinExistence type="inferred from homology"/>
<comment type="catalytic activity">
    <reaction evidence="9 10">
        <text>propanoyl-CoA + phosphate = propanoyl phosphate + CoA</text>
        <dbReference type="Rhea" id="RHEA:28046"/>
        <dbReference type="ChEBI" id="CHEBI:43474"/>
        <dbReference type="ChEBI" id="CHEBI:57287"/>
        <dbReference type="ChEBI" id="CHEBI:57392"/>
        <dbReference type="ChEBI" id="CHEBI:58933"/>
        <dbReference type="EC" id="2.3.1.222"/>
    </reaction>
</comment>
<dbReference type="NCBIfam" id="NF040837">
    <property type="entry name" value="BMC_EutD_Gpos"/>
    <property type="match status" value="1"/>
</dbReference>
<evidence type="ECO:0000313" key="11">
    <source>
        <dbReference type="EMBL" id="CDS87146.1"/>
    </source>
</evidence>
<dbReference type="PANTHER" id="PTHR39453">
    <property type="entry name" value="PHOSPHATE PROPANOYLTRANSFERASE"/>
    <property type="match status" value="1"/>
</dbReference>
<dbReference type="NCBIfam" id="NF011652">
    <property type="entry name" value="PRK15070.1"/>
    <property type="match status" value="1"/>
</dbReference>
<keyword evidence="8 10" id="KW-0012">Acyltransferase</keyword>
<evidence type="ECO:0000313" key="12">
    <source>
        <dbReference type="EMBL" id="CDS87832.1"/>
    </source>
</evidence>
<evidence type="ECO:0000256" key="10">
    <source>
        <dbReference type="PIRNR" id="PIRNR010130"/>
    </source>
</evidence>